<evidence type="ECO:0000256" key="2">
    <source>
        <dbReference type="SAM" id="SignalP"/>
    </source>
</evidence>
<name>A0ABR4EA33_9PEZI</name>
<protein>
    <submittedName>
        <fullName evidence="3">Uncharacterized protein</fullName>
    </submittedName>
</protein>
<dbReference type="SUPFAM" id="SSF52058">
    <property type="entry name" value="L domain-like"/>
    <property type="match status" value="1"/>
</dbReference>
<sequence>MAVAFRRKASLLSFRFLLFTALLVAFDVVAADDDRACDDSIIEIVNQTDINFYKTCPAIDGALFFIDHEFKGPFELPGVESLPSLSSGYLGPKLQGSTQVDDGVTTVSMPDLQKITSGGMLFGYIDNLTSISFPKLETVVRDLVVIGSTGVRNMTWPALSTVNGGVLLDGHFDEINLPSLKSVAYLRVLSTGNISCPALGAAFASLTFTATESDIYQGFTCWTGYESNSWNSSDPSHNPTTGDSSPAATGSGSASATSTKTSTASVANVGYTVMILLFSTGILYL</sequence>
<gene>
    <name evidence="3" type="ORF">FJTKL_13511</name>
</gene>
<feature type="signal peptide" evidence="2">
    <location>
        <begin position="1"/>
        <end position="31"/>
    </location>
</feature>
<dbReference type="Proteomes" id="UP001600888">
    <property type="component" value="Unassembled WGS sequence"/>
</dbReference>
<comment type="caution">
    <text evidence="3">The sequence shown here is derived from an EMBL/GenBank/DDBJ whole genome shotgun (WGS) entry which is preliminary data.</text>
</comment>
<proteinExistence type="predicted"/>
<evidence type="ECO:0000313" key="3">
    <source>
        <dbReference type="EMBL" id="KAL2279304.1"/>
    </source>
</evidence>
<feature type="region of interest" description="Disordered" evidence="1">
    <location>
        <begin position="232"/>
        <end position="258"/>
    </location>
</feature>
<dbReference type="EMBL" id="JBAWTH010000077">
    <property type="protein sequence ID" value="KAL2279304.1"/>
    <property type="molecule type" value="Genomic_DNA"/>
</dbReference>
<accession>A0ABR4EA33</accession>
<keyword evidence="2" id="KW-0732">Signal</keyword>
<feature type="compositionally biased region" description="Low complexity" evidence="1">
    <location>
        <begin position="240"/>
        <end position="258"/>
    </location>
</feature>
<evidence type="ECO:0000313" key="4">
    <source>
        <dbReference type="Proteomes" id="UP001600888"/>
    </source>
</evidence>
<evidence type="ECO:0000256" key="1">
    <source>
        <dbReference type="SAM" id="MobiDB-lite"/>
    </source>
</evidence>
<feature type="chain" id="PRO_5046463173" evidence="2">
    <location>
        <begin position="32"/>
        <end position="285"/>
    </location>
</feature>
<reference evidence="3 4" key="1">
    <citation type="submission" date="2024-03" db="EMBL/GenBank/DDBJ databases">
        <title>A high-quality draft genome sequence of Diaporthe vaccinii, a causative agent of upright dieback and viscid rot disease in cranberry plants.</title>
        <authorList>
            <person name="Sarrasin M."/>
            <person name="Lang B.F."/>
            <person name="Burger G."/>
        </authorList>
    </citation>
    <scope>NUCLEOTIDE SEQUENCE [LARGE SCALE GENOMIC DNA]</scope>
    <source>
        <strain evidence="3 4">IS7</strain>
    </source>
</reference>
<keyword evidence="4" id="KW-1185">Reference proteome</keyword>
<organism evidence="3 4">
    <name type="scientific">Diaporthe vaccinii</name>
    <dbReference type="NCBI Taxonomy" id="105482"/>
    <lineage>
        <taxon>Eukaryota</taxon>
        <taxon>Fungi</taxon>
        <taxon>Dikarya</taxon>
        <taxon>Ascomycota</taxon>
        <taxon>Pezizomycotina</taxon>
        <taxon>Sordariomycetes</taxon>
        <taxon>Sordariomycetidae</taxon>
        <taxon>Diaporthales</taxon>
        <taxon>Diaporthaceae</taxon>
        <taxon>Diaporthe</taxon>
        <taxon>Diaporthe eres species complex</taxon>
    </lineage>
</organism>